<sequence>MKKKVIRVLVVAAVIALIVYIQMEKYKTAEDLLDEEIGDATVGQISLSKFDSTKERPYNTVARADIRDEATIERILDEFKSIDLKEVDEFYYDPNYRMQITYTREVKENYNRTKSLSLNVGKDYFQTDKPYDIRDDTDTDELIETLLEDEGVEWEDVE</sequence>
<keyword evidence="2" id="KW-1185">Reference proteome</keyword>
<proteinExistence type="predicted"/>
<evidence type="ECO:0000313" key="1">
    <source>
        <dbReference type="EMBL" id="SEQ66561.1"/>
    </source>
</evidence>
<evidence type="ECO:0000313" key="2">
    <source>
        <dbReference type="Proteomes" id="UP000199427"/>
    </source>
</evidence>
<protein>
    <submittedName>
        <fullName evidence="1">Uncharacterized protein</fullName>
    </submittedName>
</protein>
<name>A0A1H9HW33_9BACI</name>
<accession>A0A1H9HW33</accession>
<dbReference type="AlphaFoldDB" id="A0A1H9HW33"/>
<gene>
    <name evidence="1" type="ORF">SAMN05216362_12136</name>
</gene>
<dbReference type="RefSeq" id="WP_091773924.1">
    <property type="nucleotide sequence ID" value="NZ_FOES01000021.1"/>
</dbReference>
<dbReference type="STRING" id="571933.SAMN05216362_12136"/>
<dbReference type="EMBL" id="FOES01000021">
    <property type="protein sequence ID" value="SEQ66561.1"/>
    <property type="molecule type" value="Genomic_DNA"/>
</dbReference>
<dbReference type="Proteomes" id="UP000199427">
    <property type="component" value="Unassembled WGS sequence"/>
</dbReference>
<organism evidence="1 2">
    <name type="scientific">Piscibacillus halophilus</name>
    <dbReference type="NCBI Taxonomy" id="571933"/>
    <lineage>
        <taxon>Bacteria</taxon>
        <taxon>Bacillati</taxon>
        <taxon>Bacillota</taxon>
        <taxon>Bacilli</taxon>
        <taxon>Bacillales</taxon>
        <taxon>Bacillaceae</taxon>
        <taxon>Piscibacillus</taxon>
    </lineage>
</organism>
<reference evidence="1 2" key="1">
    <citation type="submission" date="2016-10" db="EMBL/GenBank/DDBJ databases">
        <authorList>
            <person name="de Groot N.N."/>
        </authorList>
    </citation>
    <scope>NUCLEOTIDE SEQUENCE [LARGE SCALE GENOMIC DNA]</scope>
    <source>
        <strain evidence="1 2">DSM 21633</strain>
    </source>
</reference>